<accession>A0A920CV19</accession>
<name>A0A920CV19_9BACL</name>
<gene>
    <name evidence="1" type="ORF">J34TS1_56990</name>
</gene>
<reference evidence="1 2" key="1">
    <citation type="submission" date="2021-03" db="EMBL/GenBank/DDBJ databases">
        <title>Antimicrobial resistance genes in bacteria isolated from Japanese honey, and their potential for conferring macrolide and lincosamide resistance in the American foulbrood pathogen Paenibacillus larvae.</title>
        <authorList>
            <person name="Okamoto M."/>
            <person name="Kumagai M."/>
            <person name="Kanamori H."/>
            <person name="Takamatsu D."/>
        </authorList>
    </citation>
    <scope>NUCLEOTIDE SEQUENCE [LARGE SCALE GENOMIC DNA]</scope>
    <source>
        <strain evidence="1 2">J34TS1</strain>
    </source>
</reference>
<evidence type="ECO:0000313" key="2">
    <source>
        <dbReference type="Proteomes" id="UP000682811"/>
    </source>
</evidence>
<protein>
    <submittedName>
        <fullName evidence="1">Uncharacterized protein</fullName>
    </submittedName>
</protein>
<dbReference type="AlphaFoldDB" id="A0A920CV19"/>
<dbReference type="Proteomes" id="UP000682811">
    <property type="component" value="Unassembled WGS sequence"/>
</dbReference>
<dbReference type="EMBL" id="BORT01000040">
    <property type="protein sequence ID" value="GIO50934.1"/>
    <property type="molecule type" value="Genomic_DNA"/>
</dbReference>
<organism evidence="1 2">
    <name type="scientific">Paenibacillus azoreducens</name>
    <dbReference type="NCBI Taxonomy" id="116718"/>
    <lineage>
        <taxon>Bacteria</taxon>
        <taxon>Bacillati</taxon>
        <taxon>Bacillota</taxon>
        <taxon>Bacilli</taxon>
        <taxon>Bacillales</taxon>
        <taxon>Paenibacillaceae</taxon>
        <taxon>Paenibacillus</taxon>
    </lineage>
</organism>
<sequence>MNQQAYPCYILGLMDEGTDDGEIDQIVILPQGELGNTGCRTSRWRMKHCLSLGVNIRIMMKRLKFEVWHSIQSHAIIGLHNAIKMFV</sequence>
<dbReference type="RefSeq" id="WP_212981021.1">
    <property type="nucleotide sequence ID" value="NZ_AP025343.1"/>
</dbReference>
<keyword evidence="2" id="KW-1185">Reference proteome</keyword>
<evidence type="ECO:0000313" key="1">
    <source>
        <dbReference type="EMBL" id="GIO50934.1"/>
    </source>
</evidence>
<comment type="caution">
    <text evidence="1">The sequence shown here is derived from an EMBL/GenBank/DDBJ whole genome shotgun (WGS) entry which is preliminary data.</text>
</comment>
<proteinExistence type="predicted"/>